<accession>A0A5B0QHK0</accession>
<organism evidence="1 2">
    <name type="scientific">Puccinia graminis f. sp. tritici</name>
    <dbReference type="NCBI Taxonomy" id="56615"/>
    <lineage>
        <taxon>Eukaryota</taxon>
        <taxon>Fungi</taxon>
        <taxon>Dikarya</taxon>
        <taxon>Basidiomycota</taxon>
        <taxon>Pucciniomycotina</taxon>
        <taxon>Pucciniomycetes</taxon>
        <taxon>Pucciniales</taxon>
        <taxon>Pucciniaceae</taxon>
        <taxon>Puccinia</taxon>
    </lineage>
</organism>
<evidence type="ECO:0000313" key="2">
    <source>
        <dbReference type="Proteomes" id="UP000325313"/>
    </source>
</evidence>
<proteinExistence type="predicted"/>
<name>A0A5B0QHK0_PUCGR</name>
<sequence length="60" mass="6919">MVDTPPVLRTLWSLRPLVRRPEDGSRNQGVLYDSRDLMGDRTVKLKKLSRCENEIVGTLH</sequence>
<evidence type="ECO:0000313" key="1">
    <source>
        <dbReference type="EMBL" id="KAA1112509.1"/>
    </source>
</evidence>
<dbReference type="EMBL" id="VDEP01000277">
    <property type="protein sequence ID" value="KAA1112509.1"/>
    <property type="molecule type" value="Genomic_DNA"/>
</dbReference>
<dbReference type="Proteomes" id="UP000325313">
    <property type="component" value="Unassembled WGS sequence"/>
</dbReference>
<protein>
    <submittedName>
        <fullName evidence="1">Uncharacterized protein</fullName>
    </submittedName>
</protein>
<dbReference type="AlphaFoldDB" id="A0A5B0QHK0"/>
<gene>
    <name evidence="1" type="ORF">PGTUg99_022112</name>
</gene>
<reference evidence="1 2" key="1">
    <citation type="submission" date="2019-05" db="EMBL/GenBank/DDBJ databases">
        <title>Emergence of the Ug99 lineage of the wheat stem rust pathogen through somatic hybridization.</title>
        <authorList>
            <person name="Li F."/>
            <person name="Upadhyaya N.M."/>
            <person name="Sperschneider J."/>
            <person name="Matny O."/>
            <person name="Nguyen-Phuc H."/>
            <person name="Mago R."/>
            <person name="Raley C."/>
            <person name="Miller M.E."/>
            <person name="Silverstein K.A.T."/>
            <person name="Henningsen E."/>
            <person name="Hirsch C.D."/>
            <person name="Visser B."/>
            <person name="Pretorius Z.A."/>
            <person name="Steffenson B.J."/>
            <person name="Schwessinger B."/>
            <person name="Dodds P.N."/>
            <person name="Figueroa M."/>
        </authorList>
    </citation>
    <scope>NUCLEOTIDE SEQUENCE [LARGE SCALE GENOMIC DNA]</scope>
    <source>
        <strain evidence="1 2">Ug99</strain>
    </source>
</reference>
<comment type="caution">
    <text evidence="1">The sequence shown here is derived from an EMBL/GenBank/DDBJ whole genome shotgun (WGS) entry which is preliminary data.</text>
</comment>